<organism evidence="1 2">
    <name type="scientific">Myxococcus fulvus</name>
    <dbReference type="NCBI Taxonomy" id="33"/>
    <lineage>
        <taxon>Bacteria</taxon>
        <taxon>Pseudomonadati</taxon>
        <taxon>Myxococcota</taxon>
        <taxon>Myxococcia</taxon>
        <taxon>Myxococcales</taxon>
        <taxon>Cystobacterineae</taxon>
        <taxon>Myxococcaceae</taxon>
        <taxon>Myxococcus</taxon>
    </lineage>
</organism>
<sequence length="136" mass="15350">MALKKKGRHYYGDSRADIRPELERYSQDNKYPIGRLDELSCPECGHERSHLILDEEAGAAVQCCVKCEHEVPLADSEEFLEEAELQQAECPCGNGAFEMAVGFAFYKDSTDVRWVYIGCRCPECGLTACYGDWKTP</sequence>
<name>A0A511TFF2_MYXFU</name>
<gene>
    <name evidence="1" type="ORF">MFU01_79320</name>
</gene>
<proteinExistence type="predicted"/>
<dbReference type="OrthoDB" id="281728at2"/>
<dbReference type="Proteomes" id="UP000321514">
    <property type="component" value="Unassembled WGS sequence"/>
</dbReference>
<evidence type="ECO:0000313" key="2">
    <source>
        <dbReference type="Proteomes" id="UP000321514"/>
    </source>
</evidence>
<reference evidence="1 2" key="1">
    <citation type="submission" date="2019-07" db="EMBL/GenBank/DDBJ databases">
        <title>Whole genome shotgun sequence of Myxococcus fulvus NBRC 100333.</title>
        <authorList>
            <person name="Hosoyama A."/>
            <person name="Uohara A."/>
            <person name="Ohji S."/>
            <person name="Ichikawa N."/>
        </authorList>
    </citation>
    <scope>NUCLEOTIDE SEQUENCE [LARGE SCALE GENOMIC DNA]</scope>
    <source>
        <strain evidence="1 2">NBRC 100333</strain>
    </source>
</reference>
<comment type="caution">
    <text evidence="1">The sequence shown here is derived from an EMBL/GenBank/DDBJ whole genome shotgun (WGS) entry which is preliminary data.</text>
</comment>
<dbReference type="EMBL" id="BJXR01000070">
    <property type="protein sequence ID" value="GEN12895.1"/>
    <property type="molecule type" value="Genomic_DNA"/>
</dbReference>
<dbReference type="AlphaFoldDB" id="A0A511TFF2"/>
<dbReference type="RefSeq" id="WP_046713808.1">
    <property type="nucleotide sequence ID" value="NZ_BJXR01000070.1"/>
</dbReference>
<evidence type="ECO:0000313" key="1">
    <source>
        <dbReference type="EMBL" id="GEN12895.1"/>
    </source>
</evidence>
<accession>A0A511TFF2</accession>
<protein>
    <submittedName>
        <fullName evidence="1">Uncharacterized protein</fullName>
    </submittedName>
</protein>